<gene>
    <name evidence="5" type="ORF">A4U43_C09F4010</name>
</gene>
<dbReference type="Proteomes" id="UP000243459">
    <property type="component" value="Chromosome 9"/>
</dbReference>
<proteinExistence type="inferred from homology"/>
<dbReference type="AlphaFoldDB" id="A0A5P1E5P2"/>
<keyword evidence="1" id="KW-0560">Oxidoreductase</keyword>
<dbReference type="InterPro" id="IPR036188">
    <property type="entry name" value="FAD/NAD-bd_sf"/>
</dbReference>
<dbReference type="Gramene" id="ONK57779">
    <property type="protein sequence ID" value="ONK57779"/>
    <property type="gene ID" value="A4U43_C09F4010"/>
</dbReference>
<dbReference type="OMA" id="GWCSWQG"/>
<organism evidence="5 6">
    <name type="scientific">Asparagus officinalis</name>
    <name type="common">Garden asparagus</name>
    <dbReference type="NCBI Taxonomy" id="4686"/>
    <lineage>
        <taxon>Eukaryota</taxon>
        <taxon>Viridiplantae</taxon>
        <taxon>Streptophyta</taxon>
        <taxon>Embryophyta</taxon>
        <taxon>Tracheophyta</taxon>
        <taxon>Spermatophyta</taxon>
        <taxon>Magnoliopsida</taxon>
        <taxon>Liliopsida</taxon>
        <taxon>Asparagales</taxon>
        <taxon>Asparagaceae</taxon>
        <taxon>Asparagoideae</taxon>
        <taxon>Asparagus</taxon>
    </lineage>
</organism>
<dbReference type="Pfam" id="PF01494">
    <property type="entry name" value="FAD_binding_3"/>
    <property type="match status" value="1"/>
</dbReference>
<reference evidence="6" key="1">
    <citation type="journal article" date="2017" name="Nat. Commun.">
        <title>The asparagus genome sheds light on the origin and evolution of a young Y chromosome.</title>
        <authorList>
            <person name="Harkess A."/>
            <person name="Zhou J."/>
            <person name="Xu C."/>
            <person name="Bowers J.E."/>
            <person name="Van der Hulst R."/>
            <person name="Ayyampalayam S."/>
            <person name="Mercati F."/>
            <person name="Riccardi P."/>
            <person name="McKain M.R."/>
            <person name="Kakrana A."/>
            <person name="Tang H."/>
            <person name="Ray J."/>
            <person name="Groenendijk J."/>
            <person name="Arikit S."/>
            <person name="Mathioni S.M."/>
            <person name="Nakano M."/>
            <person name="Shan H."/>
            <person name="Telgmann-Rauber A."/>
            <person name="Kanno A."/>
            <person name="Yue Z."/>
            <person name="Chen H."/>
            <person name="Li W."/>
            <person name="Chen Y."/>
            <person name="Xu X."/>
            <person name="Zhang Y."/>
            <person name="Luo S."/>
            <person name="Chen H."/>
            <person name="Gao J."/>
            <person name="Mao Z."/>
            <person name="Pires J.C."/>
            <person name="Luo M."/>
            <person name="Kudrna D."/>
            <person name="Wing R.A."/>
            <person name="Meyers B.C."/>
            <person name="Yi K."/>
            <person name="Kong H."/>
            <person name="Lavrijsen P."/>
            <person name="Sunseri F."/>
            <person name="Falavigna A."/>
            <person name="Ye Y."/>
            <person name="Leebens-Mack J.H."/>
            <person name="Chen G."/>
        </authorList>
    </citation>
    <scope>NUCLEOTIDE SEQUENCE [LARGE SCALE GENOMIC DNA]</scope>
    <source>
        <strain evidence="6">cv. DH0086</strain>
    </source>
</reference>
<evidence type="ECO:0000256" key="2">
    <source>
        <dbReference type="ARBA" id="ARBA00023033"/>
    </source>
</evidence>
<feature type="domain" description="FAD-binding" evidence="4">
    <location>
        <begin position="9"/>
        <end position="322"/>
    </location>
</feature>
<evidence type="ECO:0000259" key="4">
    <source>
        <dbReference type="Pfam" id="PF01494"/>
    </source>
</evidence>
<keyword evidence="2" id="KW-0503">Monooxygenase</keyword>
<keyword evidence="6" id="KW-1185">Reference proteome</keyword>
<dbReference type="EMBL" id="CM007389">
    <property type="protein sequence ID" value="ONK57779.1"/>
    <property type="molecule type" value="Genomic_DNA"/>
</dbReference>
<dbReference type="PRINTS" id="PR00420">
    <property type="entry name" value="RNGMNOXGNASE"/>
</dbReference>
<comment type="similarity">
    <text evidence="3">Belongs to the 3-hydroxybenzoate 6-hydroxylase family.</text>
</comment>
<dbReference type="PANTHER" id="PTHR45934:SF2">
    <property type="entry name" value="MONOOXYGENASE 1"/>
    <property type="match status" value="1"/>
</dbReference>
<evidence type="ECO:0000313" key="5">
    <source>
        <dbReference type="EMBL" id="ONK57779.1"/>
    </source>
</evidence>
<protein>
    <recommendedName>
        <fullName evidence="4">FAD-binding domain-containing protein</fullName>
    </recommendedName>
</protein>
<dbReference type="InterPro" id="IPR044560">
    <property type="entry name" value="MOase"/>
</dbReference>
<sequence>MRKQEEYEDIVIVGAGISGLATALALQRKGIRSIVLERSETLRATGAGISIYLNGWHALDHLGVGNQLRAKSTPINEIHGEWVYNDDTEVIPISKEGLRCVKRSDLIEALANSLPAESIRFGCQIVAIETDPVTSFPIVHTADGCIMRTKILIGCDGSNSIVASSLGLKPANLFQTREVRGYTSYPNGHGLSNHFLHLKGDKLFVGRIPVDENLVFWFVDQEFHPKDLETRRDPILIRDRTLEAVKDCPKEVIEMVKHCDLSSLSLTRIRYRAPWHLALKNLCKGTMTVAGDAMHQMDPSIGQGGCTALEDAVVLARSLSREMSVIQSERKISDQEIQNRAEVALRRYTSERKWRILILSTKSFLIGSLFGASWLKRFTFLTLFSTFFGGRFGHTQYNCGHL</sequence>
<dbReference type="SUPFAM" id="SSF51905">
    <property type="entry name" value="FAD/NAD(P)-binding domain"/>
    <property type="match status" value="1"/>
</dbReference>
<name>A0A5P1E5P2_ASPOF</name>
<dbReference type="OrthoDB" id="759125at2759"/>
<evidence type="ECO:0000256" key="1">
    <source>
        <dbReference type="ARBA" id="ARBA00023002"/>
    </source>
</evidence>
<dbReference type="InterPro" id="IPR002938">
    <property type="entry name" value="FAD-bd"/>
</dbReference>
<evidence type="ECO:0000256" key="3">
    <source>
        <dbReference type="ARBA" id="ARBA00024018"/>
    </source>
</evidence>
<dbReference type="Gene3D" id="3.50.50.60">
    <property type="entry name" value="FAD/NAD(P)-binding domain"/>
    <property type="match status" value="1"/>
</dbReference>
<accession>A0A5P1E5P2</accession>
<dbReference type="PANTHER" id="PTHR45934">
    <property type="entry name" value="FAD/NAD(P)-BINDING OXIDOREDUCTASE FAMILY PROTEIN"/>
    <property type="match status" value="1"/>
</dbReference>
<dbReference type="GO" id="GO:0071949">
    <property type="term" value="F:FAD binding"/>
    <property type="evidence" value="ECO:0007669"/>
    <property type="project" value="InterPro"/>
</dbReference>
<dbReference type="GO" id="GO:0004497">
    <property type="term" value="F:monooxygenase activity"/>
    <property type="evidence" value="ECO:0007669"/>
    <property type="project" value="UniProtKB-KW"/>
</dbReference>
<evidence type="ECO:0000313" key="6">
    <source>
        <dbReference type="Proteomes" id="UP000243459"/>
    </source>
</evidence>